<feature type="domain" description="DUF397" evidence="2">
    <location>
        <begin position="16"/>
        <end position="67"/>
    </location>
</feature>
<dbReference type="InterPro" id="IPR007278">
    <property type="entry name" value="DUF397"/>
</dbReference>
<feature type="compositionally biased region" description="Basic and acidic residues" evidence="1">
    <location>
        <begin position="1"/>
        <end position="10"/>
    </location>
</feature>
<accession>A0A5Q0H123</accession>
<protein>
    <submittedName>
        <fullName evidence="3">DUF397 domain-containing protein</fullName>
    </submittedName>
</protein>
<evidence type="ECO:0000259" key="2">
    <source>
        <dbReference type="Pfam" id="PF04149"/>
    </source>
</evidence>
<dbReference type="Proteomes" id="UP000325787">
    <property type="component" value="Chromosome"/>
</dbReference>
<evidence type="ECO:0000313" key="3">
    <source>
        <dbReference type="EMBL" id="QFZ19966.1"/>
    </source>
</evidence>
<feature type="compositionally biased region" description="Polar residues" evidence="1">
    <location>
        <begin position="18"/>
        <end position="27"/>
    </location>
</feature>
<keyword evidence="4" id="KW-1185">Reference proteome</keyword>
<gene>
    <name evidence="3" type="ORF">EKG83_23345</name>
</gene>
<dbReference type="Pfam" id="PF04149">
    <property type="entry name" value="DUF397"/>
    <property type="match status" value="1"/>
</dbReference>
<name>A0A5Q0H123_SACSY</name>
<feature type="region of interest" description="Disordered" evidence="1">
    <location>
        <begin position="1"/>
        <end position="27"/>
    </location>
</feature>
<sequence>MSTAVRERITMPEGTAWRKSSYSGTSGAEGNCVEVAFAPRAVGVRDSKHTGPELAFSPRVWRAFLTASR</sequence>
<organism evidence="3 4">
    <name type="scientific">Saccharothrix syringae</name>
    <name type="common">Nocardiopsis syringae</name>
    <dbReference type="NCBI Taxonomy" id="103733"/>
    <lineage>
        <taxon>Bacteria</taxon>
        <taxon>Bacillati</taxon>
        <taxon>Actinomycetota</taxon>
        <taxon>Actinomycetes</taxon>
        <taxon>Pseudonocardiales</taxon>
        <taxon>Pseudonocardiaceae</taxon>
        <taxon>Saccharothrix</taxon>
    </lineage>
</organism>
<dbReference type="OrthoDB" id="3635801at2"/>
<evidence type="ECO:0000256" key="1">
    <source>
        <dbReference type="SAM" id="MobiDB-lite"/>
    </source>
</evidence>
<dbReference type="EMBL" id="CP034550">
    <property type="protein sequence ID" value="QFZ19966.1"/>
    <property type="molecule type" value="Genomic_DNA"/>
</dbReference>
<proteinExistence type="predicted"/>
<reference evidence="4" key="1">
    <citation type="journal article" date="2021" name="Curr. Microbiol.">
        <title>Complete genome of nocamycin-producing strain Saccharothrix syringae NRRL B-16468 reveals the biosynthetic potential for secondary metabolites.</title>
        <authorList>
            <person name="Mo X."/>
            <person name="Yang S."/>
        </authorList>
    </citation>
    <scope>NUCLEOTIDE SEQUENCE [LARGE SCALE GENOMIC DNA]</scope>
    <source>
        <strain evidence="4">ATCC 51364 / DSM 43886 / JCM 6844 / KCTC 9398 / NBRC 14523 / NRRL B-16468 / INA 2240</strain>
    </source>
</reference>
<dbReference type="KEGG" id="ssyi:EKG83_23345"/>
<dbReference type="AlphaFoldDB" id="A0A5Q0H123"/>
<evidence type="ECO:0000313" key="4">
    <source>
        <dbReference type="Proteomes" id="UP000325787"/>
    </source>
</evidence>